<evidence type="ECO:0000259" key="1">
    <source>
        <dbReference type="Pfam" id="PF02036"/>
    </source>
</evidence>
<dbReference type="InterPro" id="IPR003033">
    <property type="entry name" value="SCP2_sterol-bd_dom"/>
</dbReference>
<dbReference type="STRING" id="397948.Cmaq_1772"/>
<sequence>MDLRYLSMSTSNDPYALIEAKVKEAEKLLSNVKGVKVFQFKGNDYEPFYVMVNNGSLTINKGIHSNPTLTIQVSGDVLAKLLNGQMDPVQAYLSGLIRLSGDLMEAMTLVSLITH</sequence>
<evidence type="ECO:0000313" key="3">
    <source>
        <dbReference type="Proteomes" id="UP000001137"/>
    </source>
</evidence>
<dbReference type="Gene3D" id="3.30.1050.10">
    <property type="entry name" value="SCP2 sterol-binding domain"/>
    <property type="match status" value="1"/>
</dbReference>
<protein>
    <submittedName>
        <fullName evidence="2">Sterol-binding domain protein</fullName>
    </submittedName>
</protein>
<dbReference type="EMBL" id="CP000852">
    <property type="protein sequence ID" value="ABW02595.1"/>
    <property type="molecule type" value="Genomic_DNA"/>
</dbReference>
<dbReference type="eggNOG" id="arCOG01843">
    <property type="taxonomic scope" value="Archaea"/>
</dbReference>
<proteinExistence type="predicted"/>
<dbReference type="HOGENOM" id="CLU_105945_1_4_2"/>
<feature type="domain" description="SCP2" evidence="1">
    <location>
        <begin position="20"/>
        <end position="113"/>
    </location>
</feature>
<gene>
    <name evidence="2" type="ordered locus">Cmaq_1772</name>
</gene>
<dbReference type="SUPFAM" id="SSF55718">
    <property type="entry name" value="SCP-like"/>
    <property type="match status" value="1"/>
</dbReference>
<keyword evidence="3" id="KW-1185">Reference proteome</keyword>
<dbReference type="KEGG" id="cma:Cmaq_1772"/>
<accession>A8MAW6</accession>
<organism evidence="2 3">
    <name type="scientific">Caldivirga maquilingensis (strain ATCC 700844 / DSM 13496 / JCM 10307 / IC-167)</name>
    <dbReference type="NCBI Taxonomy" id="397948"/>
    <lineage>
        <taxon>Archaea</taxon>
        <taxon>Thermoproteota</taxon>
        <taxon>Thermoprotei</taxon>
        <taxon>Thermoproteales</taxon>
        <taxon>Thermoproteaceae</taxon>
        <taxon>Caldivirga</taxon>
    </lineage>
</organism>
<reference evidence="2 3" key="1">
    <citation type="submission" date="2007-10" db="EMBL/GenBank/DDBJ databases">
        <title>Complete sequence of Caldivirga maquilingensis IC-167.</title>
        <authorList>
            <consortium name="US DOE Joint Genome Institute"/>
            <person name="Copeland A."/>
            <person name="Lucas S."/>
            <person name="Lapidus A."/>
            <person name="Barry K."/>
            <person name="Glavina del Rio T."/>
            <person name="Dalin E."/>
            <person name="Tice H."/>
            <person name="Pitluck S."/>
            <person name="Saunders E."/>
            <person name="Brettin T."/>
            <person name="Bruce D."/>
            <person name="Detter J.C."/>
            <person name="Han C."/>
            <person name="Schmutz J."/>
            <person name="Larimer F."/>
            <person name="Land M."/>
            <person name="Hauser L."/>
            <person name="Kyrpides N."/>
            <person name="Ivanova N."/>
            <person name="Biddle J.F."/>
            <person name="Zhang Z."/>
            <person name="Fitz-Gibbon S.T."/>
            <person name="Lowe T.M."/>
            <person name="Saltikov C."/>
            <person name="House C.H."/>
            <person name="Richardson P."/>
        </authorList>
    </citation>
    <scope>NUCLEOTIDE SEQUENCE [LARGE SCALE GENOMIC DNA]</scope>
    <source>
        <strain evidence="3">ATCC 700844 / DSM 13496 / JCM 10307 / IC-167</strain>
    </source>
</reference>
<evidence type="ECO:0000313" key="2">
    <source>
        <dbReference type="EMBL" id="ABW02595.1"/>
    </source>
</evidence>
<dbReference type="InterPro" id="IPR036527">
    <property type="entry name" value="SCP2_sterol-bd_dom_sf"/>
</dbReference>
<dbReference type="Pfam" id="PF02036">
    <property type="entry name" value="SCP2"/>
    <property type="match status" value="1"/>
</dbReference>
<dbReference type="AlphaFoldDB" id="A8MAW6"/>
<dbReference type="Proteomes" id="UP000001137">
    <property type="component" value="Chromosome"/>
</dbReference>
<name>A8MAW6_CALMQ</name>